<dbReference type="EMBL" id="JAVDQG010000008">
    <property type="protein sequence ID" value="MDR6227169.1"/>
    <property type="molecule type" value="Genomic_DNA"/>
</dbReference>
<accession>A0ABU1ISJ2</accession>
<proteinExistence type="predicted"/>
<evidence type="ECO:0000313" key="1">
    <source>
        <dbReference type="EMBL" id="MDR6227169.1"/>
    </source>
</evidence>
<keyword evidence="2" id="KW-1185">Reference proteome</keyword>
<reference evidence="1 2" key="1">
    <citation type="submission" date="2023-07" db="EMBL/GenBank/DDBJ databases">
        <title>Genomic Encyclopedia of Type Strains, Phase IV (KMG-IV): sequencing the most valuable type-strain genomes for metagenomic binning, comparative biology and taxonomic classification.</title>
        <authorList>
            <person name="Goeker M."/>
        </authorList>
    </citation>
    <scope>NUCLEOTIDE SEQUENCE [LARGE SCALE GENOMIC DNA]</scope>
    <source>
        <strain evidence="1 2">DSM 45903</strain>
    </source>
</reference>
<name>A0ABU1ISJ2_9BACL</name>
<dbReference type="RefSeq" id="WP_309868092.1">
    <property type="nucleotide sequence ID" value="NZ_JAVDQG010000008.1"/>
</dbReference>
<dbReference type="Proteomes" id="UP001185012">
    <property type="component" value="Unassembled WGS sequence"/>
</dbReference>
<organism evidence="1 2">
    <name type="scientific">Desmospora profundinema</name>
    <dbReference type="NCBI Taxonomy" id="1571184"/>
    <lineage>
        <taxon>Bacteria</taxon>
        <taxon>Bacillati</taxon>
        <taxon>Bacillota</taxon>
        <taxon>Bacilli</taxon>
        <taxon>Bacillales</taxon>
        <taxon>Thermoactinomycetaceae</taxon>
        <taxon>Desmospora</taxon>
    </lineage>
</organism>
<evidence type="ECO:0000313" key="2">
    <source>
        <dbReference type="Proteomes" id="UP001185012"/>
    </source>
</evidence>
<gene>
    <name evidence="1" type="ORF">JOE21_003184</name>
</gene>
<sequence length="59" mass="6429">MEHFLFENGIAIPLFLGYAQKRIKGTSSDPVRLHAAWIAFAIVTGKGGEGEDNAIARSR</sequence>
<protein>
    <submittedName>
        <fullName evidence="1">Uncharacterized protein</fullName>
    </submittedName>
</protein>
<comment type="caution">
    <text evidence="1">The sequence shown here is derived from an EMBL/GenBank/DDBJ whole genome shotgun (WGS) entry which is preliminary data.</text>
</comment>